<proteinExistence type="predicted"/>
<organism evidence="1 2">
    <name type="scientific">Rhododendron molle</name>
    <name type="common">Chinese azalea</name>
    <name type="synonym">Azalea mollis</name>
    <dbReference type="NCBI Taxonomy" id="49168"/>
    <lineage>
        <taxon>Eukaryota</taxon>
        <taxon>Viridiplantae</taxon>
        <taxon>Streptophyta</taxon>
        <taxon>Embryophyta</taxon>
        <taxon>Tracheophyta</taxon>
        <taxon>Spermatophyta</taxon>
        <taxon>Magnoliopsida</taxon>
        <taxon>eudicotyledons</taxon>
        <taxon>Gunneridae</taxon>
        <taxon>Pentapetalae</taxon>
        <taxon>asterids</taxon>
        <taxon>Ericales</taxon>
        <taxon>Ericaceae</taxon>
        <taxon>Ericoideae</taxon>
        <taxon>Rhodoreae</taxon>
        <taxon>Rhododendron</taxon>
    </lineage>
</organism>
<dbReference type="Proteomes" id="UP001062846">
    <property type="component" value="Chromosome 8"/>
</dbReference>
<keyword evidence="2" id="KW-1185">Reference proteome</keyword>
<evidence type="ECO:0000313" key="2">
    <source>
        <dbReference type="Proteomes" id="UP001062846"/>
    </source>
</evidence>
<name>A0ACC0MS91_RHOML</name>
<evidence type="ECO:0000313" key="1">
    <source>
        <dbReference type="EMBL" id="KAI8543499.1"/>
    </source>
</evidence>
<protein>
    <submittedName>
        <fullName evidence="1">Uncharacterized protein</fullName>
    </submittedName>
</protein>
<accession>A0ACC0MS91</accession>
<gene>
    <name evidence="1" type="ORF">RHMOL_Rhmol08G0223000</name>
</gene>
<sequence>MFLLDLLWTEPLRLEKQLENNNAALDAMKKEMARLKETTHKTTSSASRSGGGRRPTPSHTMEWRSKQTTNPSFKDRMPPLPRTNAQVGPP</sequence>
<dbReference type="EMBL" id="CM046395">
    <property type="protein sequence ID" value="KAI8543499.1"/>
    <property type="molecule type" value="Genomic_DNA"/>
</dbReference>
<comment type="caution">
    <text evidence="1">The sequence shown here is derived from an EMBL/GenBank/DDBJ whole genome shotgun (WGS) entry which is preliminary data.</text>
</comment>
<reference evidence="1" key="1">
    <citation type="submission" date="2022-02" db="EMBL/GenBank/DDBJ databases">
        <title>Plant Genome Project.</title>
        <authorList>
            <person name="Zhang R.-G."/>
        </authorList>
    </citation>
    <scope>NUCLEOTIDE SEQUENCE</scope>
    <source>
        <strain evidence="1">AT1</strain>
    </source>
</reference>